<evidence type="ECO:0000256" key="6">
    <source>
        <dbReference type="ARBA" id="ARBA00022989"/>
    </source>
</evidence>
<gene>
    <name evidence="10" type="primary">urtB</name>
    <name evidence="10" type="ORF">ACFFIA_12535</name>
</gene>
<dbReference type="InterPro" id="IPR017779">
    <property type="entry name" value="ABC_UrtB_bac"/>
</dbReference>
<evidence type="ECO:0000313" key="11">
    <source>
        <dbReference type="Proteomes" id="UP001589867"/>
    </source>
</evidence>
<evidence type="ECO:0000256" key="8">
    <source>
        <dbReference type="ARBA" id="ARBA00037998"/>
    </source>
</evidence>
<dbReference type="RefSeq" id="WP_377250101.1">
    <property type="nucleotide sequence ID" value="NZ_JBHLUH010000013.1"/>
</dbReference>
<dbReference type="PANTHER" id="PTHR11795">
    <property type="entry name" value="BRANCHED-CHAIN AMINO ACID TRANSPORT SYSTEM PERMEASE PROTEIN LIVH"/>
    <property type="match status" value="1"/>
</dbReference>
<keyword evidence="11" id="KW-1185">Reference proteome</keyword>
<dbReference type="Proteomes" id="UP001589867">
    <property type="component" value="Unassembled WGS sequence"/>
</dbReference>
<comment type="caution">
    <text evidence="10">The sequence shown here is derived from an EMBL/GenBank/DDBJ whole genome shotgun (WGS) entry which is preliminary data.</text>
</comment>
<feature type="transmembrane region" description="Helical" evidence="9">
    <location>
        <begin position="263"/>
        <end position="281"/>
    </location>
</feature>
<keyword evidence="3" id="KW-1003">Cell membrane</keyword>
<keyword evidence="6 9" id="KW-1133">Transmembrane helix</keyword>
<evidence type="ECO:0000256" key="9">
    <source>
        <dbReference type="SAM" id="Phobius"/>
    </source>
</evidence>
<feature type="transmembrane region" description="Helical" evidence="9">
    <location>
        <begin position="60"/>
        <end position="82"/>
    </location>
</feature>
<keyword evidence="4 9" id="KW-0812">Transmembrane</keyword>
<protein>
    <submittedName>
        <fullName evidence="10">Urea ABC transporter permease subunit UrtB</fullName>
    </submittedName>
</protein>
<keyword evidence="7 9" id="KW-0472">Membrane</keyword>
<dbReference type="PANTHER" id="PTHR11795:SF447">
    <property type="entry name" value="ABC TRANSPORTER PERMEASE PROTEIN"/>
    <property type="match status" value="1"/>
</dbReference>
<evidence type="ECO:0000256" key="7">
    <source>
        <dbReference type="ARBA" id="ARBA00023136"/>
    </source>
</evidence>
<reference evidence="10 11" key="1">
    <citation type="submission" date="2024-09" db="EMBL/GenBank/DDBJ databases">
        <authorList>
            <person name="Sun Q."/>
            <person name="Mori K."/>
        </authorList>
    </citation>
    <scope>NUCLEOTIDE SEQUENCE [LARGE SCALE GENOMIC DNA]</scope>
    <source>
        <strain evidence="10 11">TBRC 3947</strain>
    </source>
</reference>
<dbReference type="InterPro" id="IPR001851">
    <property type="entry name" value="ABC_transp_permease"/>
</dbReference>
<evidence type="ECO:0000256" key="4">
    <source>
        <dbReference type="ARBA" id="ARBA00022692"/>
    </source>
</evidence>
<evidence type="ECO:0000256" key="5">
    <source>
        <dbReference type="ARBA" id="ARBA00022970"/>
    </source>
</evidence>
<sequence>MTVIVSQLFTGVSIGAVLLLIALGLALTFGQMGVINMAHGEFIMAGAYTVYVLQNVITDAGFSLLVALPVAFGVAGLMGVLLELLLIRRLYARPLDTLLVTWGVSLILQQLARDIFGAPNVQTRAPDLLTGNIKITDDLVFSNNRLFILTLAVLAVVALTLALRFTSLGRRIRAVVQNRDLAAVSGIPTGRVDRVTFFIGSGLAGVAGVALTLLGPIGPTMGTNIIIDAFLVVVAGGIGHLKGSVIVAFALGTLQSLVEYSTTVSVAKVLVFVAIVAFLQWRPQGLFTLRTRSLA</sequence>
<keyword evidence="2" id="KW-0813">Transport</keyword>
<comment type="subcellular location">
    <subcellularLocation>
        <location evidence="1">Cell membrane</location>
        <topology evidence="1">Multi-pass membrane protein</topology>
    </subcellularLocation>
</comment>
<evidence type="ECO:0000256" key="3">
    <source>
        <dbReference type="ARBA" id="ARBA00022475"/>
    </source>
</evidence>
<dbReference type="EMBL" id="JBHLUH010000013">
    <property type="protein sequence ID" value="MFC0528490.1"/>
    <property type="molecule type" value="Genomic_DNA"/>
</dbReference>
<proteinExistence type="inferred from homology"/>
<dbReference type="Pfam" id="PF02653">
    <property type="entry name" value="BPD_transp_2"/>
    <property type="match status" value="1"/>
</dbReference>
<comment type="similarity">
    <text evidence="8">Belongs to the binding-protein-dependent transport system permease family. LivHM subfamily.</text>
</comment>
<organism evidence="10 11">
    <name type="scientific">Phytohabitans kaempferiae</name>
    <dbReference type="NCBI Taxonomy" id="1620943"/>
    <lineage>
        <taxon>Bacteria</taxon>
        <taxon>Bacillati</taxon>
        <taxon>Actinomycetota</taxon>
        <taxon>Actinomycetes</taxon>
        <taxon>Micromonosporales</taxon>
        <taxon>Micromonosporaceae</taxon>
    </lineage>
</organism>
<evidence type="ECO:0000313" key="10">
    <source>
        <dbReference type="EMBL" id="MFC0528490.1"/>
    </source>
</evidence>
<dbReference type="CDD" id="cd06582">
    <property type="entry name" value="TM_PBP1_LivH_like"/>
    <property type="match status" value="1"/>
</dbReference>
<evidence type="ECO:0000256" key="1">
    <source>
        <dbReference type="ARBA" id="ARBA00004651"/>
    </source>
</evidence>
<dbReference type="InterPro" id="IPR052157">
    <property type="entry name" value="BCAA_transport_permease"/>
</dbReference>
<accession>A0ABV6M1C2</accession>
<feature type="transmembrane region" description="Helical" evidence="9">
    <location>
        <begin position="229"/>
        <end position="251"/>
    </location>
</feature>
<name>A0ABV6M1C2_9ACTN</name>
<keyword evidence="5" id="KW-0029">Amino-acid transport</keyword>
<dbReference type="NCBIfam" id="TIGR03409">
    <property type="entry name" value="urea_trans_UrtB"/>
    <property type="match status" value="1"/>
</dbReference>
<feature type="transmembrane region" description="Helical" evidence="9">
    <location>
        <begin position="6"/>
        <end position="27"/>
    </location>
</feature>
<feature type="transmembrane region" description="Helical" evidence="9">
    <location>
        <begin position="195"/>
        <end position="217"/>
    </location>
</feature>
<feature type="transmembrane region" description="Helical" evidence="9">
    <location>
        <begin position="146"/>
        <end position="163"/>
    </location>
</feature>
<evidence type="ECO:0000256" key="2">
    <source>
        <dbReference type="ARBA" id="ARBA00022448"/>
    </source>
</evidence>